<dbReference type="AlphaFoldDB" id="A0A5C3MN37"/>
<gene>
    <name evidence="1" type="ORF">OE88DRAFT_1667348</name>
</gene>
<evidence type="ECO:0000313" key="2">
    <source>
        <dbReference type="Proteomes" id="UP000305948"/>
    </source>
</evidence>
<evidence type="ECO:0000313" key="1">
    <source>
        <dbReference type="EMBL" id="TFK46694.1"/>
    </source>
</evidence>
<name>A0A5C3MN37_9AGAM</name>
<dbReference type="EMBL" id="ML213528">
    <property type="protein sequence ID" value="TFK46694.1"/>
    <property type="molecule type" value="Genomic_DNA"/>
</dbReference>
<protein>
    <submittedName>
        <fullName evidence="1">Uncharacterized protein</fullName>
    </submittedName>
</protein>
<reference evidence="1 2" key="1">
    <citation type="journal article" date="2019" name="Nat. Ecol. Evol.">
        <title>Megaphylogeny resolves global patterns of mushroom evolution.</title>
        <authorList>
            <person name="Varga T."/>
            <person name="Krizsan K."/>
            <person name="Foldi C."/>
            <person name="Dima B."/>
            <person name="Sanchez-Garcia M."/>
            <person name="Sanchez-Ramirez S."/>
            <person name="Szollosi G.J."/>
            <person name="Szarkandi J.G."/>
            <person name="Papp V."/>
            <person name="Albert L."/>
            <person name="Andreopoulos W."/>
            <person name="Angelini C."/>
            <person name="Antonin V."/>
            <person name="Barry K.W."/>
            <person name="Bougher N.L."/>
            <person name="Buchanan P."/>
            <person name="Buyck B."/>
            <person name="Bense V."/>
            <person name="Catcheside P."/>
            <person name="Chovatia M."/>
            <person name="Cooper J."/>
            <person name="Damon W."/>
            <person name="Desjardin D."/>
            <person name="Finy P."/>
            <person name="Geml J."/>
            <person name="Haridas S."/>
            <person name="Hughes K."/>
            <person name="Justo A."/>
            <person name="Karasinski D."/>
            <person name="Kautmanova I."/>
            <person name="Kiss B."/>
            <person name="Kocsube S."/>
            <person name="Kotiranta H."/>
            <person name="LaButti K.M."/>
            <person name="Lechner B.E."/>
            <person name="Liimatainen K."/>
            <person name="Lipzen A."/>
            <person name="Lukacs Z."/>
            <person name="Mihaltcheva S."/>
            <person name="Morgado L.N."/>
            <person name="Niskanen T."/>
            <person name="Noordeloos M.E."/>
            <person name="Ohm R.A."/>
            <person name="Ortiz-Santana B."/>
            <person name="Ovrebo C."/>
            <person name="Racz N."/>
            <person name="Riley R."/>
            <person name="Savchenko A."/>
            <person name="Shiryaev A."/>
            <person name="Soop K."/>
            <person name="Spirin V."/>
            <person name="Szebenyi C."/>
            <person name="Tomsovsky M."/>
            <person name="Tulloss R.E."/>
            <person name="Uehling J."/>
            <person name="Grigoriev I.V."/>
            <person name="Vagvolgyi C."/>
            <person name="Papp T."/>
            <person name="Martin F.M."/>
            <person name="Miettinen O."/>
            <person name="Hibbett D.S."/>
            <person name="Nagy L.G."/>
        </authorList>
    </citation>
    <scope>NUCLEOTIDE SEQUENCE [LARGE SCALE GENOMIC DNA]</scope>
    <source>
        <strain evidence="1 2">OMC1185</strain>
    </source>
</reference>
<dbReference type="Proteomes" id="UP000305948">
    <property type="component" value="Unassembled WGS sequence"/>
</dbReference>
<proteinExistence type="predicted"/>
<organism evidence="1 2">
    <name type="scientific">Heliocybe sulcata</name>
    <dbReference type="NCBI Taxonomy" id="5364"/>
    <lineage>
        <taxon>Eukaryota</taxon>
        <taxon>Fungi</taxon>
        <taxon>Dikarya</taxon>
        <taxon>Basidiomycota</taxon>
        <taxon>Agaricomycotina</taxon>
        <taxon>Agaricomycetes</taxon>
        <taxon>Gloeophyllales</taxon>
        <taxon>Gloeophyllaceae</taxon>
        <taxon>Heliocybe</taxon>
    </lineage>
</organism>
<keyword evidence="2" id="KW-1185">Reference proteome</keyword>
<sequence>MRPVIRCDTKGLSIPGLFGSPRLVSCFGPLLLFSSTPPVAAPSNSGYTCAELSRSKSPAYSGPTHSLLSAQPPAIFSVAEYLDCGRRVLWCVWPAHVWHDS</sequence>
<accession>A0A5C3MN37</accession>